<dbReference type="EMBL" id="JACHXN010000020">
    <property type="protein sequence ID" value="MBB3148496.1"/>
    <property type="molecule type" value="Genomic_DNA"/>
</dbReference>
<keyword evidence="1" id="KW-1133">Transmembrane helix</keyword>
<evidence type="ECO:0000256" key="1">
    <source>
        <dbReference type="SAM" id="Phobius"/>
    </source>
</evidence>
<evidence type="ECO:0000313" key="3">
    <source>
        <dbReference type="Proteomes" id="UP000554520"/>
    </source>
</evidence>
<dbReference type="AlphaFoldDB" id="A0A839UBR7"/>
<dbReference type="Proteomes" id="UP000554520">
    <property type="component" value="Unassembled WGS sequence"/>
</dbReference>
<feature type="transmembrane region" description="Helical" evidence="1">
    <location>
        <begin position="175"/>
        <end position="197"/>
    </location>
</feature>
<keyword evidence="1" id="KW-0812">Transmembrane</keyword>
<dbReference type="InterPro" id="IPR009495">
    <property type="entry name" value="NrsF"/>
</dbReference>
<keyword evidence="1" id="KW-0472">Membrane</keyword>
<dbReference type="Pfam" id="PF06532">
    <property type="entry name" value="NrsF"/>
    <property type="match status" value="1"/>
</dbReference>
<proteinExistence type="predicted"/>
<keyword evidence="3" id="KW-1185">Reference proteome</keyword>
<protein>
    <submittedName>
        <fullName evidence="2">Uncharacterized protein</fullName>
    </submittedName>
</protein>
<reference evidence="2 3" key="1">
    <citation type="submission" date="2020-08" db="EMBL/GenBank/DDBJ databases">
        <title>Genomic Encyclopedia of Type Strains, Phase III (KMG-III): the genomes of soil and plant-associated and newly described type strains.</title>
        <authorList>
            <person name="Whitman W."/>
        </authorList>
    </citation>
    <scope>NUCLEOTIDE SEQUENCE [LARGE SCALE GENOMIC DNA]</scope>
    <source>
        <strain evidence="2 3">CECT 7015</strain>
    </source>
</reference>
<name>A0A839UBR7_9HYPH</name>
<accession>A0A839UBR7</accession>
<sequence length="217" mass="24066">MTTNVLIVRLAGDLKLVSPTAALQRFCIGLGTKIGISTIFMLVWLRASPRSHSSGRHHTVLVKACLHIGARACRCLGSQVHRLSTWQRAVQHCPVHCDSRDYLLSGVQLAMTPALIIAGHTKGVYVLYCNVIGPFAGGKYLDPARACAHAPNQGHGDRPTDLFVHCDERAMPFVAIWYTLGVVIRGLAGAFMGRLILRWRLYFASERCSHFARFCRW</sequence>
<comment type="caution">
    <text evidence="2">The sequence shown here is derived from an EMBL/GenBank/DDBJ whole genome shotgun (WGS) entry which is preliminary data.</text>
</comment>
<evidence type="ECO:0000313" key="2">
    <source>
        <dbReference type="EMBL" id="MBB3148496.1"/>
    </source>
</evidence>
<organism evidence="2 3">
    <name type="scientific">Phyllobacterium trifolii</name>
    <dbReference type="NCBI Taxonomy" id="300193"/>
    <lineage>
        <taxon>Bacteria</taxon>
        <taxon>Pseudomonadati</taxon>
        <taxon>Pseudomonadota</taxon>
        <taxon>Alphaproteobacteria</taxon>
        <taxon>Hyphomicrobiales</taxon>
        <taxon>Phyllobacteriaceae</taxon>
        <taxon>Phyllobacterium</taxon>
    </lineage>
</organism>
<gene>
    <name evidence="2" type="ORF">FHS21_004944</name>
</gene>